<dbReference type="EMBL" id="JYDO01000470">
    <property type="protein sequence ID" value="KRZ65184.1"/>
    <property type="molecule type" value="Genomic_DNA"/>
</dbReference>
<organism evidence="1 2">
    <name type="scientific">Trichinella papuae</name>
    <dbReference type="NCBI Taxonomy" id="268474"/>
    <lineage>
        <taxon>Eukaryota</taxon>
        <taxon>Metazoa</taxon>
        <taxon>Ecdysozoa</taxon>
        <taxon>Nematoda</taxon>
        <taxon>Enoplea</taxon>
        <taxon>Dorylaimia</taxon>
        <taxon>Trichinellida</taxon>
        <taxon>Trichinellidae</taxon>
        <taxon>Trichinella</taxon>
    </lineage>
</organism>
<accession>A0A0V1M0E1</accession>
<sequence length="105" mass="11867">MTAISHKPMKTKQLKSGINEFREMANMPGVVLEIFKSGGGWTDQNGPTLEREAPFPYTRDSAKCRILDPEAGKAYTYRAEEVGETLLFRPFGSVMFLQLFLTDLF</sequence>
<evidence type="ECO:0000313" key="2">
    <source>
        <dbReference type="Proteomes" id="UP000054843"/>
    </source>
</evidence>
<keyword evidence="2" id="KW-1185">Reference proteome</keyword>
<comment type="caution">
    <text evidence="1">The sequence shown here is derived from an EMBL/GenBank/DDBJ whole genome shotgun (WGS) entry which is preliminary data.</text>
</comment>
<gene>
    <name evidence="1" type="ORF">T10_16</name>
</gene>
<reference evidence="1 2" key="1">
    <citation type="submission" date="2015-01" db="EMBL/GenBank/DDBJ databases">
        <title>Evolution of Trichinella species and genotypes.</title>
        <authorList>
            <person name="Korhonen P.K."/>
            <person name="Edoardo P."/>
            <person name="Giuseppe L.R."/>
            <person name="Gasser R.B."/>
        </authorList>
    </citation>
    <scope>NUCLEOTIDE SEQUENCE [LARGE SCALE GENOMIC DNA]</scope>
    <source>
        <strain evidence="1">ISS1980</strain>
    </source>
</reference>
<dbReference type="AlphaFoldDB" id="A0A0V1M0E1"/>
<dbReference type="Proteomes" id="UP000054843">
    <property type="component" value="Unassembled WGS sequence"/>
</dbReference>
<proteinExistence type="predicted"/>
<name>A0A0V1M0E1_9BILA</name>
<evidence type="ECO:0000313" key="1">
    <source>
        <dbReference type="EMBL" id="KRZ65184.1"/>
    </source>
</evidence>
<protein>
    <submittedName>
        <fullName evidence="1">Uncharacterized protein</fullName>
    </submittedName>
</protein>